<reference evidence="1 2" key="1">
    <citation type="submission" date="2019-09" db="EMBL/GenBank/DDBJ databases">
        <title>Pimelobacter sp. isolated from Paulinella.</title>
        <authorList>
            <person name="Jeong S.E."/>
        </authorList>
    </citation>
    <scope>NUCLEOTIDE SEQUENCE [LARGE SCALE GENOMIC DNA]</scope>
    <source>
        <strain evidence="1 2">Pch-N</strain>
    </source>
</reference>
<name>A0A7J5DXE7_NOCSI</name>
<dbReference type="EMBL" id="WBVM01000001">
    <property type="protein sequence ID" value="KAB2810568.1"/>
    <property type="molecule type" value="Genomic_DNA"/>
</dbReference>
<sequence length="222" mass="24688">MVPQLETSPADWLAASYHAASEPGLRRLVPAGFEATLRIFHPFARGDDLVTWQELCEERGSELRWNTSSSAIRAKTLVPPERNLDPGQVKAIIRALSAATESGQELDDVYVGAWVGEGIYQRFEGLPTYRGPRDCLLFRGRLSDLAAEADRDALGWHGEGPPPIRPYQWWPDSHHWYLISDVDLDSTLMAGDRALLEEISTSVESRFLPDGPDLDLSPFSAS</sequence>
<comment type="caution">
    <text evidence="1">The sequence shown here is derived from an EMBL/GenBank/DDBJ whole genome shotgun (WGS) entry which is preliminary data.</text>
</comment>
<protein>
    <recommendedName>
        <fullName evidence="3">DUF2716 domain-containing protein</fullName>
    </recommendedName>
</protein>
<accession>A0A7J5DXE7</accession>
<proteinExistence type="predicted"/>
<evidence type="ECO:0000313" key="2">
    <source>
        <dbReference type="Proteomes" id="UP000449906"/>
    </source>
</evidence>
<dbReference type="AlphaFoldDB" id="A0A7J5DXE7"/>
<evidence type="ECO:0008006" key="3">
    <source>
        <dbReference type="Google" id="ProtNLM"/>
    </source>
</evidence>
<gene>
    <name evidence="1" type="ORF">F9L07_00940</name>
</gene>
<dbReference type="RefSeq" id="WP_151577858.1">
    <property type="nucleotide sequence ID" value="NZ_WBVM01000001.1"/>
</dbReference>
<dbReference type="Proteomes" id="UP000449906">
    <property type="component" value="Unassembled WGS sequence"/>
</dbReference>
<evidence type="ECO:0000313" key="1">
    <source>
        <dbReference type="EMBL" id="KAB2810568.1"/>
    </source>
</evidence>
<organism evidence="1 2">
    <name type="scientific">Nocardioides simplex</name>
    <name type="common">Arthrobacter simplex</name>
    <dbReference type="NCBI Taxonomy" id="2045"/>
    <lineage>
        <taxon>Bacteria</taxon>
        <taxon>Bacillati</taxon>
        <taxon>Actinomycetota</taxon>
        <taxon>Actinomycetes</taxon>
        <taxon>Propionibacteriales</taxon>
        <taxon>Nocardioidaceae</taxon>
        <taxon>Pimelobacter</taxon>
    </lineage>
</organism>